<reference evidence="3" key="1">
    <citation type="submission" date="2025-08" db="UniProtKB">
        <authorList>
            <consortium name="RefSeq"/>
        </authorList>
    </citation>
    <scope>IDENTIFICATION</scope>
</reference>
<feature type="compositionally biased region" description="Basic and acidic residues" evidence="1">
    <location>
        <begin position="253"/>
        <end position="268"/>
    </location>
</feature>
<evidence type="ECO:0000313" key="2">
    <source>
        <dbReference type="Proteomes" id="UP000079169"/>
    </source>
</evidence>
<organism evidence="2 3">
    <name type="scientific">Diaphorina citri</name>
    <name type="common">Asian citrus psyllid</name>
    <dbReference type="NCBI Taxonomy" id="121845"/>
    <lineage>
        <taxon>Eukaryota</taxon>
        <taxon>Metazoa</taxon>
        <taxon>Ecdysozoa</taxon>
        <taxon>Arthropoda</taxon>
        <taxon>Hexapoda</taxon>
        <taxon>Insecta</taxon>
        <taxon>Pterygota</taxon>
        <taxon>Neoptera</taxon>
        <taxon>Paraneoptera</taxon>
        <taxon>Hemiptera</taxon>
        <taxon>Sternorrhyncha</taxon>
        <taxon>Psylloidea</taxon>
        <taxon>Psyllidae</taxon>
        <taxon>Diaphorininae</taxon>
        <taxon>Diaphorina</taxon>
    </lineage>
</organism>
<feature type="region of interest" description="Disordered" evidence="1">
    <location>
        <begin position="253"/>
        <end position="302"/>
    </location>
</feature>
<sequence>MSDSNTRETEEETTNKVVLETSDCDEIRGEKCFTLDSTKDELTKMSSKNNDENPKSINDNNEQVNRINEEERCEEEERQIMQIKKIDDKDYQEKRGEKVMVNLMREHPFAELSADDKQKVTLDGHSEQLQEDIPKPSTIPKTDGSGETNDNETKPITAERNMSTEFSQKAKAYDSVSVYSNQDFSQISDCSDEEIIDMCRKLSNHGLRDNTDGKSLGLEMEQGTCGSPLEGPVEPHAEIVEKYYDAHDGISHYEKDSTSRSRSNKSDFHTTNARIHGDFQEDTKKRGIRVLQPPGGFSSGLW</sequence>
<keyword evidence="2" id="KW-1185">Reference proteome</keyword>
<dbReference type="RefSeq" id="XP_008478307.1">
    <property type="nucleotide sequence ID" value="XM_008480085.2"/>
</dbReference>
<name>A0A1S3DCQ3_DIACI</name>
<feature type="compositionally biased region" description="Basic and acidic residues" evidence="1">
    <location>
        <begin position="275"/>
        <end position="285"/>
    </location>
</feature>
<dbReference type="GeneID" id="103515162"/>
<dbReference type="KEGG" id="dci:103515162"/>
<feature type="compositionally biased region" description="Polar residues" evidence="1">
    <location>
        <begin position="55"/>
        <end position="66"/>
    </location>
</feature>
<proteinExistence type="predicted"/>
<evidence type="ECO:0000256" key="1">
    <source>
        <dbReference type="SAM" id="MobiDB-lite"/>
    </source>
</evidence>
<gene>
    <name evidence="3" type="primary">LOC103515162</name>
</gene>
<dbReference type="Proteomes" id="UP000079169">
    <property type="component" value="Unplaced"/>
</dbReference>
<dbReference type="PaxDb" id="121845-A0A1S3DCQ3"/>
<evidence type="ECO:0000313" key="3">
    <source>
        <dbReference type="RefSeq" id="XP_008478307.1"/>
    </source>
</evidence>
<feature type="compositionally biased region" description="Basic and acidic residues" evidence="1">
    <location>
        <begin position="110"/>
        <end position="134"/>
    </location>
</feature>
<dbReference type="AlphaFoldDB" id="A0A1S3DCQ3"/>
<feature type="region of interest" description="Disordered" evidence="1">
    <location>
        <begin position="110"/>
        <end position="163"/>
    </location>
</feature>
<accession>A0A1S3DCQ3</accession>
<feature type="compositionally biased region" description="Basic and acidic residues" evidence="1">
    <location>
        <begin position="43"/>
        <end position="54"/>
    </location>
</feature>
<feature type="region of interest" description="Disordered" evidence="1">
    <location>
        <begin position="43"/>
        <end position="73"/>
    </location>
</feature>
<protein>
    <submittedName>
        <fullName evidence="3">Uncharacterized protein LOC103515162</fullName>
    </submittedName>
</protein>